<dbReference type="EMBL" id="CP000934">
    <property type="protein sequence ID" value="ACE83844.1"/>
    <property type="molecule type" value="Genomic_DNA"/>
</dbReference>
<name>B3PHT6_CELJU</name>
<proteinExistence type="predicted"/>
<dbReference type="OrthoDB" id="9762853at2"/>
<dbReference type="Proteomes" id="UP000001036">
    <property type="component" value="Chromosome"/>
</dbReference>
<dbReference type="RefSeq" id="WP_012489252.1">
    <property type="nucleotide sequence ID" value="NC_010995.1"/>
</dbReference>
<gene>
    <name evidence="2" type="ordered locus">CJA_3678</name>
</gene>
<evidence type="ECO:0000313" key="3">
    <source>
        <dbReference type="Proteomes" id="UP000001036"/>
    </source>
</evidence>
<evidence type="ECO:0000256" key="1">
    <source>
        <dbReference type="SAM" id="MobiDB-lite"/>
    </source>
</evidence>
<sequence length="1252" mass="141187">MSQLPEPATASLHVRDGMSQQRRFLPALAPGYFNVDEQRFEELLTQLHGYGQLVLLPGVALEEPLFANDEILVMAQILACNPTQLEQQFHQRLQQSLGDNDWVFNERRNPASIAGLVALIDHWHSQLRYPQSEAGEQLHGLIDSLCEGLARDQIYSADSPGLHHASLGVRLNQFVAQRTRRLGAQGMRDSEDWDSRAFYAALLKALDMIQSCAREQMPLSLRSKNHDPALALRVAFVQLYQRLQQRLNRFTMDLVDFYYRDILQARPRPPQADSVYLILNNNLQGRQLPLAAGTEFVAGLDKQSQEIIYAADSALEVNDTQVKRLFSLYFPRLTVGESNRMTLADGCWLNPVSAQPGAERAVRDQFAPQPLLGAPRNGQNNGVPWQGGDGRSSDGASSARLGFALASQVLLLNEGKRQLSLELVFDAIERQHWTKLKNILRLLPNIKDTIADDKSKFFAYFGKFFELSLTTAEGWFVIDEYKPAYRATDANIRNNALRLDFELPDTCPPITAYQAEVHGDALTTALPVIRVTLRENYLQYPYDVLRQLVLREARIQVQVKGCHQLLLFNNIGQLSALSPFTPFGPMPDVGSYLIVGNDEIRAKQLTHLSLDIEWAGLPAVQDGFKRWYQGYAQGRDNDQFVVGASALANSRWQPDPAERRGASIPLFSTQLKNGSPQLQVRQRLSLDSVIAYHQPQDSQQRQKPLSYSASTRSGLFKLTLQGPQGAFGHREYPQLLADTLTHNARVKLPRLVRPLPNAPYTPEINAIRLNYSAQAIITLADAGRETDTRQRDQFFHLHPLGWERVSPLRHPRTYLLPQYEDAGNLYIGISASAPQTLSLLFHLRDNSLPIPPQAYVANEGEPIPAHRSPAALLSWSYLSDNQWRPLNPRHLKSDSTQGFMTTGILSLEMPPRMTANNSIMPGDCYWLRLSANRALPYFSEIYSIYTQAVRATWQRGEHPPGPVPRQLAAETIKRTRQSLPGVTGVTQLRPSFGGLAQESDAELRRRLSERLRHKQRALSPTDYEMLILERFPQVHKVKCFANINRHREPWVQPGQVLIIPIPPLRTDASGERVYQPHFDGHLIQAIYDFIAPLAPAQVRISVENPCYEEIQVRCALAFKKGCHPGEFQNRLNRELCDYLSPWQAELGNSVHFGWSLGEQEIKSFIHHRDYIAYVTDFSLLRIASRRDGLFQLEDTAASAVPGRQTLKPGYPWTTAVPINQHFLQLLDQPTAIAPQVTGLNEMAVGSTFIISE</sequence>
<dbReference type="HOGENOM" id="CLU_006486_0_0_6"/>
<dbReference type="STRING" id="498211.CJA_3678"/>
<keyword evidence="3" id="KW-1185">Reference proteome</keyword>
<protein>
    <submittedName>
        <fullName evidence="2">Uncharacterized protein</fullName>
    </submittedName>
</protein>
<feature type="region of interest" description="Disordered" evidence="1">
    <location>
        <begin position="369"/>
        <end position="394"/>
    </location>
</feature>
<reference evidence="2 3" key="1">
    <citation type="journal article" date="2008" name="J. Bacteriol.">
        <title>Insights into plant cell wall degradation from the genome sequence of the soil bacterium Cellvibrio japonicus.</title>
        <authorList>
            <person name="Deboy R.T."/>
            <person name="Mongodin E.F."/>
            <person name="Fouts D.E."/>
            <person name="Tailford L.E."/>
            <person name="Khouri H."/>
            <person name="Emerson J.B."/>
            <person name="Mohamoud Y."/>
            <person name="Watkins K."/>
            <person name="Henrissat B."/>
            <person name="Gilbert H.J."/>
            <person name="Nelson K.E."/>
        </authorList>
    </citation>
    <scope>NUCLEOTIDE SEQUENCE [LARGE SCALE GENOMIC DNA]</scope>
    <source>
        <strain evidence="2 3">Ueda107</strain>
    </source>
</reference>
<organism evidence="2 3">
    <name type="scientific">Cellvibrio japonicus (strain Ueda107)</name>
    <name type="common">Pseudomonas fluorescens subsp. cellulosa</name>
    <dbReference type="NCBI Taxonomy" id="498211"/>
    <lineage>
        <taxon>Bacteria</taxon>
        <taxon>Pseudomonadati</taxon>
        <taxon>Pseudomonadota</taxon>
        <taxon>Gammaproteobacteria</taxon>
        <taxon>Cellvibrionales</taxon>
        <taxon>Cellvibrionaceae</taxon>
        <taxon>Cellvibrio</taxon>
    </lineage>
</organism>
<dbReference type="eggNOG" id="COG3299">
    <property type="taxonomic scope" value="Bacteria"/>
</dbReference>
<accession>B3PHT6</accession>
<dbReference type="AlphaFoldDB" id="B3PHT6"/>
<dbReference type="KEGG" id="cja:CJA_3678"/>
<evidence type="ECO:0000313" key="2">
    <source>
        <dbReference type="EMBL" id="ACE83844.1"/>
    </source>
</evidence>